<dbReference type="SMART" id="SM00086">
    <property type="entry name" value="PAC"/>
    <property type="match status" value="1"/>
</dbReference>
<dbReference type="PROSITE" id="PS50113">
    <property type="entry name" value="PAC"/>
    <property type="match status" value="1"/>
</dbReference>
<protein>
    <recommendedName>
        <fullName evidence="8">LOV domain-containing protein</fullName>
    </recommendedName>
</protein>
<dbReference type="SUPFAM" id="SSF55785">
    <property type="entry name" value="PYP-like sensor domain (PAS domain)"/>
    <property type="match status" value="1"/>
</dbReference>
<evidence type="ECO:0008006" key="8">
    <source>
        <dbReference type="Google" id="ProtNLM"/>
    </source>
</evidence>
<dbReference type="Pfam" id="PF07716">
    <property type="entry name" value="bZIP_2"/>
    <property type="match status" value="1"/>
</dbReference>
<gene>
    <name evidence="7" type="ORF">PCAL00307_LOCUS12925</name>
</gene>
<dbReference type="PROSITE" id="PS50217">
    <property type="entry name" value="BZIP"/>
    <property type="match status" value="1"/>
</dbReference>
<name>A0A7S3ZXU6_9STRA</name>
<feature type="compositionally biased region" description="Pro residues" evidence="4">
    <location>
        <begin position="77"/>
        <end position="95"/>
    </location>
</feature>
<dbReference type="SUPFAM" id="SSF57959">
    <property type="entry name" value="Leucine zipper domain"/>
    <property type="match status" value="1"/>
</dbReference>
<evidence type="ECO:0000256" key="3">
    <source>
        <dbReference type="ARBA" id="ARBA00022991"/>
    </source>
</evidence>
<dbReference type="FunFam" id="3.30.450.20:FF:000135">
    <property type="entry name" value="Ptaureo1a lov2 domain"/>
    <property type="match status" value="1"/>
</dbReference>
<dbReference type="GO" id="GO:0003700">
    <property type="term" value="F:DNA-binding transcription factor activity"/>
    <property type="evidence" value="ECO:0007669"/>
    <property type="project" value="InterPro"/>
</dbReference>
<feature type="region of interest" description="Disordered" evidence="4">
    <location>
        <begin position="51"/>
        <end position="126"/>
    </location>
</feature>
<evidence type="ECO:0000259" key="5">
    <source>
        <dbReference type="PROSITE" id="PS50113"/>
    </source>
</evidence>
<dbReference type="InterPro" id="IPR001610">
    <property type="entry name" value="PAC"/>
</dbReference>
<keyword evidence="1" id="KW-0285">Flavoprotein</keyword>
<dbReference type="InterPro" id="IPR035965">
    <property type="entry name" value="PAS-like_dom_sf"/>
</dbReference>
<evidence type="ECO:0000256" key="2">
    <source>
        <dbReference type="ARBA" id="ARBA00022643"/>
    </source>
</evidence>
<dbReference type="CDD" id="cd14809">
    <property type="entry name" value="bZIP_AUREO-like"/>
    <property type="match status" value="1"/>
</dbReference>
<evidence type="ECO:0000256" key="1">
    <source>
        <dbReference type="ARBA" id="ARBA00022630"/>
    </source>
</evidence>
<feature type="compositionally biased region" description="Basic and acidic residues" evidence="4">
    <location>
        <begin position="112"/>
        <end position="121"/>
    </location>
</feature>
<dbReference type="SMART" id="SM00338">
    <property type="entry name" value="BRLZ"/>
    <property type="match status" value="1"/>
</dbReference>
<dbReference type="AlphaFoldDB" id="A0A7S3ZXU6"/>
<evidence type="ECO:0000259" key="6">
    <source>
        <dbReference type="PROSITE" id="PS50217"/>
    </source>
</evidence>
<dbReference type="GO" id="GO:0005634">
    <property type="term" value="C:nucleus"/>
    <property type="evidence" value="ECO:0007669"/>
    <property type="project" value="TreeGrafter"/>
</dbReference>
<dbReference type="InterPro" id="IPR046347">
    <property type="entry name" value="bZIP_sf"/>
</dbReference>
<dbReference type="Gene3D" id="3.30.450.20">
    <property type="entry name" value="PAS domain"/>
    <property type="match status" value="1"/>
</dbReference>
<dbReference type="PANTHER" id="PTHR47429:SF2">
    <property type="entry name" value="PROTEIN TWIN LOV 1"/>
    <property type="match status" value="1"/>
</dbReference>
<keyword evidence="2" id="KW-0288">FMN</keyword>
<feature type="compositionally biased region" description="Pro residues" evidence="4">
    <location>
        <begin position="53"/>
        <end position="68"/>
    </location>
</feature>
<dbReference type="InterPro" id="IPR000700">
    <property type="entry name" value="PAS-assoc_C"/>
</dbReference>
<accession>A0A7S3ZXU6</accession>
<feature type="domain" description="BZIP" evidence="6">
    <location>
        <begin position="110"/>
        <end position="154"/>
    </location>
</feature>
<organism evidence="7">
    <name type="scientific">Pelagomonas calceolata</name>
    <dbReference type="NCBI Taxonomy" id="35677"/>
    <lineage>
        <taxon>Eukaryota</taxon>
        <taxon>Sar</taxon>
        <taxon>Stramenopiles</taxon>
        <taxon>Ochrophyta</taxon>
        <taxon>Pelagophyceae</taxon>
        <taxon>Pelagomonadales</taxon>
        <taxon>Pelagomonadaceae</taxon>
        <taxon>Pelagomonas</taxon>
    </lineage>
</organism>
<dbReference type="NCBIfam" id="TIGR00229">
    <property type="entry name" value="sensory_box"/>
    <property type="match status" value="1"/>
</dbReference>
<proteinExistence type="predicted"/>
<sequence length="333" mass="36370">MDPPDTTPPLFGGTGDLAGAAAAVDLDEIFEDCFAANEWALLNDTLAAEALEPGPPVQGAPGQLPPGASPLNLSRSPPAPGRAPPAPAPAPAAPPPRKRRKATEAKAMTDQQRVERRERNREHAKRSRIRKKFLLESLMEQVSDLRAQNKELRQVIRSELPDNALDILNDCVTEESLLLVTDSVPRPIQQAQQLVEPDFRLMLALQAAQQNFAVSDPSLPDNPIVYASRGFLTLTGYQMSQVVGRNCRFLQGPGTDPKMVDRIRTGVAAGEDTSVCLLNYKADGTPFWNQFFVAALRDADGTVVNYVGVQCEVNEVPVEEIKERSKRMALMDI</sequence>
<dbReference type="EMBL" id="HBIW01015008">
    <property type="protein sequence ID" value="CAE0697489.1"/>
    <property type="molecule type" value="Transcribed_RNA"/>
</dbReference>
<reference evidence="7" key="1">
    <citation type="submission" date="2021-01" db="EMBL/GenBank/DDBJ databases">
        <authorList>
            <person name="Corre E."/>
            <person name="Pelletier E."/>
            <person name="Niang G."/>
            <person name="Scheremetjew M."/>
            <person name="Finn R."/>
            <person name="Kale V."/>
            <person name="Holt S."/>
            <person name="Cochrane G."/>
            <person name="Meng A."/>
            <person name="Brown T."/>
            <person name="Cohen L."/>
        </authorList>
    </citation>
    <scope>NUCLEOTIDE SEQUENCE</scope>
    <source>
        <strain evidence="7">CCMP1756</strain>
    </source>
</reference>
<dbReference type="Pfam" id="PF13426">
    <property type="entry name" value="PAS_9"/>
    <property type="match status" value="1"/>
</dbReference>
<evidence type="ECO:0000256" key="4">
    <source>
        <dbReference type="SAM" id="MobiDB-lite"/>
    </source>
</evidence>
<keyword evidence="3" id="KW-0157">Chromophore</keyword>
<evidence type="ECO:0000313" key="7">
    <source>
        <dbReference type="EMBL" id="CAE0697489.1"/>
    </source>
</evidence>
<dbReference type="InterPro" id="IPR000014">
    <property type="entry name" value="PAS"/>
</dbReference>
<feature type="domain" description="PAC" evidence="5">
    <location>
        <begin position="271"/>
        <end position="325"/>
    </location>
</feature>
<dbReference type="Gene3D" id="1.20.5.170">
    <property type="match status" value="1"/>
</dbReference>
<dbReference type="InterPro" id="IPR004827">
    <property type="entry name" value="bZIP"/>
</dbReference>
<dbReference type="PANTHER" id="PTHR47429">
    <property type="entry name" value="PROTEIN TWIN LOV 1"/>
    <property type="match status" value="1"/>
</dbReference>
<dbReference type="CDD" id="cd00130">
    <property type="entry name" value="PAS"/>
    <property type="match status" value="1"/>
</dbReference>